<comment type="caution">
    <text evidence="5">The sequence shown here is derived from an EMBL/GenBank/DDBJ whole genome shotgun (WGS) entry which is preliminary data.</text>
</comment>
<evidence type="ECO:0000256" key="2">
    <source>
        <dbReference type="PROSITE-ProRule" id="PRU00176"/>
    </source>
</evidence>
<feature type="compositionally biased region" description="Polar residues" evidence="3">
    <location>
        <begin position="149"/>
        <end position="158"/>
    </location>
</feature>
<feature type="compositionally biased region" description="Basic and acidic residues" evidence="3">
    <location>
        <begin position="14"/>
        <end position="48"/>
    </location>
</feature>
<dbReference type="GO" id="GO:0008143">
    <property type="term" value="F:poly(A) binding"/>
    <property type="evidence" value="ECO:0007669"/>
    <property type="project" value="TreeGrafter"/>
</dbReference>
<keyword evidence="5" id="KW-0396">Initiation factor</keyword>
<dbReference type="PROSITE" id="PS50102">
    <property type="entry name" value="RRM"/>
    <property type="match status" value="1"/>
</dbReference>
<dbReference type="InterPro" id="IPR012677">
    <property type="entry name" value="Nucleotide-bd_a/b_plait_sf"/>
</dbReference>
<dbReference type="PANTHER" id="PTHR23236:SF12">
    <property type="entry name" value="EUKARYOTIC INITIATION FACTOR 4B-RELATED"/>
    <property type="match status" value="1"/>
</dbReference>
<dbReference type="InterPro" id="IPR000504">
    <property type="entry name" value="RRM_dom"/>
</dbReference>
<keyword evidence="5" id="KW-0648">Protein biosynthesis</keyword>
<sequence>MSFQQTEKSNQSSPEKEKEKEKEKETTKTQKKDSKEDEDTKQKQKDGIFDEDEEEKFQQLQEESIKLNQPNSDSPDDSKSIFVGNLDPSTTDQELYDLFASCGPIRKLTIRKNKMGESKGFAYVEFENLDSIETSLTLEGTTLRGKNIHVSQKRTNVPFSKGRGRGRSRGRGRGRGGRGRGRGRGYSWQPRGRSRSFHPYQNN</sequence>
<gene>
    <name evidence="5" type="ORF">M0811_05482</name>
</gene>
<dbReference type="GO" id="GO:0003743">
    <property type="term" value="F:translation initiation factor activity"/>
    <property type="evidence" value="ECO:0007669"/>
    <property type="project" value="UniProtKB-KW"/>
</dbReference>
<feature type="compositionally biased region" description="Basic residues" evidence="3">
    <location>
        <begin position="162"/>
        <end position="183"/>
    </location>
</feature>
<dbReference type="InterPro" id="IPR035979">
    <property type="entry name" value="RBD_domain_sf"/>
</dbReference>
<dbReference type="SUPFAM" id="SSF54928">
    <property type="entry name" value="RNA-binding domain, RBD"/>
    <property type="match status" value="1"/>
</dbReference>
<evidence type="ECO:0000313" key="5">
    <source>
        <dbReference type="EMBL" id="KAJ5077792.1"/>
    </source>
</evidence>
<feature type="domain" description="RRM" evidence="4">
    <location>
        <begin position="79"/>
        <end position="155"/>
    </location>
</feature>
<dbReference type="Proteomes" id="UP001149090">
    <property type="component" value="Unassembled WGS sequence"/>
</dbReference>
<evidence type="ECO:0000256" key="3">
    <source>
        <dbReference type="SAM" id="MobiDB-lite"/>
    </source>
</evidence>
<feature type="region of interest" description="Disordered" evidence="3">
    <location>
        <begin position="147"/>
        <end position="203"/>
    </location>
</feature>
<reference evidence="5" key="1">
    <citation type="submission" date="2022-10" db="EMBL/GenBank/DDBJ databases">
        <title>Novel sulphate-reducing endosymbionts in the free-living metamonad Anaeramoeba.</title>
        <authorList>
            <person name="Jerlstrom-Hultqvist J."/>
            <person name="Cepicka I."/>
            <person name="Gallot-Lavallee L."/>
            <person name="Salas-Leiva D."/>
            <person name="Curtis B.A."/>
            <person name="Zahonova K."/>
            <person name="Pipaliya S."/>
            <person name="Dacks J."/>
            <person name="Roger A.J."/>
        </authorList>
    </citation>
    <scope>NUCLEOTIDE SEQUENCE</scope>
    <source>
        <strain evidence="5">BMAN</strain>
    </source>
</reference>
<evidence type="ECO:0000259" key="4">
    <source>
        <dbReference type="PROSITE" id="PS50102"/>
    </source>
</evidence>
<organism evidence="5 6">
    <name type="scientific">Anaeramoeba ignava</name>
    <name type="common">Anaerobic marine amoeba</name>
    <dbReference type="NCBI Taxonomy" id="1746090"/>
    <lineage>
        <taxon>Eukaryota</taxon>
        <taxon>Metamonada</taxon>
        <taxon>Anaeramoebidae</taxon>
        <taxon>Anaeramoeba</taxon>
    </lineage>
</organism>
<dbReference type="Pfam" id="PF00076">
    <property type="entry name" value="RRM_1"/>
    <property type="match status" value="1"/>
</dbReference>
<dbReference type="OrthoDB" id="4726at2759"/>
<accession>A0A9Q0LRP1</accession>
<name>A0A9Q0LRP1_ANAIG</name>
<protein>
    <submittedName>
        <fullName evidence="5">Eukaryotic initiation factor 4b-related</fullName>
    </submittedName>
</protein>
<keyword evidence="1 2" id="KW-0694">RNA-binding</keyword>
<dbReference type="EMBL" id="JAPDFW010000056">
    <property type="protein sequence ID" value="KAJ5077792.1"/>
    <property type="molecule type" value="Genomic_DNA"/>
</dbReference>
<dbReference type="OMA" id="YMNALAM"/>
<dbReference type="PANTHER" id="PTHR23236">
    <property type="entry name" value="EUKARYOTIC TRANSLATION INITIATION FACTOR 4B/4H"/>
    <property type="match status" value="1"/>
</dbReference>
<evidence type="ECO:0000256" key="1">
    <source>
        <dbReference type="ARBA" id="ARBA00022884"/>
    </source>
</evidence>
<dbReference type="AlphaFoldDB" id="A0A9Q0LRP1"/>
<proteinExistence type="predicted"/>
<dbReference type="SMART" id="SM00360">
    <property type="entry name" value="RRM"/>
    <property type="match status" value="1"/>
</dbReference>
<feature type="compositionally biased region" description="Polar residues" evidence="3">
    <location>
        <begin position="58"/>
        <end position="73"/>
    </location>
</feature>
<dbReference type="Gene3D" id="3.30.70.330">
    <property type="match status" value="1"/>
</dbReference>
<feature type="region of interest" description="Disordered" evidence="3">
    <location>
        <begin position="1"/>
        <end position="87"/>
    </location>
</feature>
<evidence type="ECO:0000313" key="6">
    <source>
        <dbReference type="Proteomes" id="UP001149090"/>
    </source>
</evidence>
<keyword evidence="6" id="KW-1185">Reference proteome</keyword>